<dbReference type="InterPro" id="IPR008189">
    <property type="entry name" value="rRNA_ssu_MeTfrase_I"/>
</dbReference>
<keyword evidence="2 6" id="KW-0698">rRNA processing</keyword>
<dbReference type="Gene3D" id="3.30.950.10">
    <property type="entry name" value="Methyltransferase, Cobalt-precorrin-4 Transmethylase, Domain 2"/>
    <property type="match status" value="1"/>
</dbReference>
<dbReference type="PANTHER" id="PTHR46111">
    <property type="entry name" value="RIBOSOMAL RNA SMALL SUBUNIT METHYLTRANSFERASE I"/>
    <property type="match status" value="1"/>
</dbReference>
<dbReference type="PANTHER" id="PTHR46111:SF1">
    <property type="entry name" value="RIBOSOMAL RNA SMALL SUBUNIT METHYLTRANSFERASE I"/>
    <property type="match status" value="1"/>
</dbReference>
<proteinExistence type="inferred from homology"/>
<comment type="catalytic activity">
    <reaction evidence="6">
        <text>cytidine(1402) in 16S rRNA + S-adenosyl-L-methionine = 2'-O-methylcytidine(1402) in 16S rRNA + S-adenosyl-L-homocysteine + H(+)</text>
        <dbReference type="Rhea" id="RHEA:42924"/>
        <dbReference type="Rhea" id="RHEA-COMP:10285"/>
        <dbReference type="Rhea" id="RHEA-COMP:10286"/>
        <dbReference type="ChEBI" id="CHEBI:15378"/>
        <dbReference type="ChEBI" id="CHEBI:57856"/>
        <dbReference type="ChEBI" id="CHEBI:59789"/>
        <dbReference type="ChEBI" id="CHEBI:74495"/>
        <dbReference type="ChEBI" id="CHEBI:82748"/>
        <dbReference type="EC" id="2.1.1.198"/>
    </reaction>
</comment>
<dbReference type="NCBIfam" id="TIGR00096">
    <property type="entry name" value="16S rRNA (cytidine(1402)-2'-O)-methyltransferase"/>
    <property type="match status" value="1"/>
</dbReference>
<name>A0A1J4VAB9_9BACT</name>
<dbReference type="InterPro" id="IPR014777">
    <property type="entry name" value="4pyrrole_Mease_sub1"/>
</dbReference>
<evidence type="ECO:0000256" key="6">
    <source>
        <dbReference type="HAMAP-Rule" id="MF_01877"/>
    </source>
</evidence>
<reference evidence="8 9" key="1">
    <citation type="journal article" date="2016" name="Environ. Microbiol.">
        <title>Genomic resolution of a cold subsurface aquifer community provides metabolic insights for novel microbes adapted to high CO concentrations.</title>
        <authorList>
            <person name="Probst A.J."/>
            <person name="Castelle C.J."/>
            <person name="Singh A."/>
            <person name="Brown C.T."/>
            <person name="Anantharaman K."/>
            <person name="Sharon I."/>
            <person name="Hug L.A."/>
            <person name="Burstein D."/>
            <person name="Emerson J.B."/>
            <person name="Thomas B.C."/>
            <person name="Banfield J.F."/>
        </authorList>
    </citation>
    <scope>NUCLEOTIDE SEQUENCE [LARGE SCALE GENOMIC DNA]</scope>
    <source>
        <strain evidence="8">CG1_02_43_90</strain>
    </source>
</reference>
<evidence type="ECO:0000313" key="9">
    <source>
        <dbReference type="Proteomes" id="UP000181992"/>
    </source>
</evidence>
<comment type="caution">
    <text evidence="8">The sequence shown here is derived from an EMBL/GenBank/DDBJ whole genome shotgun (WGS) entry which is preliminary data.</text>
</comment>
<dbReference type="SUPFAM" id="SSF53790">
    <property type="entry name" value="Tetrapyrrole methylase"/>
    <property type="match status" value="1"/>
</dbReference>
<evidence type="ECO:0000256" key="4">
    <source>
        <dbReference type="ARBA" id="ARBA00022679"/>
    </source>
</evidence>
<evidence type="ECO:0000259" key="7">
    <source>
        <dbReference type="Pfam" id="PF00590"/>
    </source>
</evidence>
<dbReference type="InterPro" id="IPR014776">
    <property type="entry name" value="4pyrrole_Mease_sub2"/>
</dbReference>
<protein>
    <recommendedName>
        <fullName evidence="6">Ribosomal RNA small subunit methyltransferase I</fullName>
        <ecNumber evidence="6">2.1.1.198</ecNumber>
    </recommendedName>
    <alternativeName>
        <fullName evidence="6">16S rRNA 2'-O-ribose C1402 methyltransferase</fullName>
    </alternativeName>
    <alternativeName>
        <fullName evidence="6">rRNA (cytidine-2'-O-)-methyltransferase RsmI</fullName>
    </alternativeName>
</protein>
<evidence type="ECO:0000256" key="3">
    <source>
        <dbReference type="ARBA" id="ARBA00022603"/>
    </source>
</evidence>
<dbReference type="GO" id="GO:0005737">
    <property type="term" value="C:cytoplasm"/>
    <property type="evidence" value="ECO:0007669"/>
    <property type="project" value="UniProtKB-SubCell"/>
</dbReference>
<organism evidence="8 9">
    <name type="scientific">Candidatus Nomurabacteria bacterium CG1_02_43_90</name>
    <dbReference type="NCBI Taxonomy" id="1805281"/>
    <lineage>
        <taxon>Bacteria</taxon>
        <taxon>Candidatus Nomuraibacteriota</taxon>
    </lineage>
</organism>
<dbReference type="PROSITE" id="PS01296">
    <property type="entry name" value="RSMI"/>
    <property type="match status" value="1"/>
</dbReference>
<evidence type="ECO:0000256" key="2">
    <source>
        <dbReference type="ARBA" id="ARBA00022552"/>
    </source>
</evidence>
<sequence>MATLYIIGTPIGNLEDITLRALRILKEVDVVLCEDTRVTKRLLSKYEITTLTMSYHAQSKLAKVDKILALLEEGKNLALVSDAGTPCISDPGSLLLAQVREKFGDEVALVPIPGPSAIITALSSAGISVAEFTFLGFLPHKKGRETLFKEIAQSERVMVFYESTHRILKALESLEKFCGPEREIIVARELTKIYEEFARGTVAGVQAHFAKKADRVRGEFVVIVEGKQDHKSSKGE</sequence>
<evidence type="ECO:0000256" key="1">
    <source>
        <dbReference type="ARBA" id="ARBA00022490"/>
    </source>
</evidence>
<comment type="similarity">
    <text evidence="6">Belongs to the methyltransferase superfamily. RsmI family.</text>
</comment>
<comment type="function">
    <text evidence="6">Catalyzes the 2'-O-methylation of the ribose of cytidine 1402 (C1402) in 16S rRNA.</text>
</comment>
<dbReference type="HAMAP" id="MF_01877">
    <property type="entry name" value="16SrRNA_methyltr_I"/>
    <property type="match status" value="1"/>
</dbReference>
<gene>
    <name evidence="6" type="primary">rsmI</name>
    <name evidence="8" type="ORF">AUJ77_00230</name>
</gene>
<dbReference type="InterPro" id="IPR000878">
    <property type="entry name" value="4pyrrol_Mease"/>
</dbReference>
<dbReference type="EC" id="2.1.1.198" evidence="6"/>
<dbReference type="STRING" id="1805281.AUJ77_00230"/>
<keyword evidence="4 6" id="KW-0808">Transferase</keyword>
<dbReference type="EMBL" id="MNVN01000003">
    <property type="protein sequence ID" value="OIO31223.1"/>
    <property type="molecule type" value="Genomic_DNA"/>
</dbReference>
<keyword evidence="3 6" id="KW-0489">Methyltransferase</keyword>
<dbReference type="Gene3D" id="3.40.1010.10">
    <property type="entry name" value="Cobalt-precorrin-4 Transmethylase, Domain 1"/>
    <property type="match status" value="1"/>
</dbReference>
<dbReference type="Proteomes" id="UP000181992">
    <property type="component" value="Unassembled WGS sequence"/>
</dbReference>
<keyword evidence="5 6" id="KW-0949">S-adenosyl-L-methionine</keyword>
<evidence type="ECO:0000313" key="8">
    <source>
        <dbReference type="EMBL" id="OIO31223.1"/>
    </source>
</evidence>
<dbReference type="InterPro" id="IPR018063">
    <property type="entry name" value="SAM_MeTrfase_RsmI_CS"/>
</dbReference>
<dbReference type="PIRSF" id="PIRSF005917">
    <property type="entry name" value="MTase_YraL"/>
    <property type="match status" value="1"/>
</dbReference>
<dbReference type="FunFam" id="3.40.1010.10:FF:000007">
    <property type="entry name" value="Ribosomal RNA small subunit methyltransferase I"/>
    <property type="match status" value="1"/>
</dbReference>
<dbReference type="GO" id="GO:0070677">
    <property type="term" value="F:rRNA (cytosine-2'-O-)-methyltransferase activity"/>
    <property type="evidence" value="ECO:0007669"/>
    <property type="project" value="UniProtKB-UniRule"/>
</dbReference>
<dbReference type="AlphaFoldDB" id="A0A1J4VAB9"/>
<comment type="subcellular location">
    <subcellularLocation>
        <location evidence="6">Cytoplasm</location>
    </subcellularLocation>
</comment>
<evidence type="ECO:0000256" key="5">
    <source>
        <dbReference type="ARBA" id="ARBA00022691"/>
    </source>
</evidence>
<dbReference type="InterPro" id="IPR035996">
    <property type="entry name" value="4pyrrol_Methylase_sf"/>
</dbReference>
<dbReference type="FunFam" id="3.30.950.10:FF:000002">
    <property type="entry name" value="Ribosomal RNA small subunit methyltransferase I"/>
    <property type="match status" value="1"/>
</dbReference>
<keyword evidence="1 6" id="KW-0963">Cytoplasm</keyword>
<dbReference type="Pfam" id="PF00590">
    <property type="entry name" value="TP_methylase"/>
    <property type="match status" value="1"/>
</dbReference>
<dbReference type="CDD" id="cd11648">
    <property type="entry name" value="RsmI"/>
    <property type="match status" value="1"/>
</dbReference>
<feature type="domain" description="Tetrapyrrole methylase" evidence="7">
    <location>
        <begin position="3"/>
        <end position="203"/>
    </location>
</feature>
<accession>A0A1J4VAB9</accession>